<organism evidence="2 3">
    <name type="scientific">Lacipirellula parvula</name>
    <dbReference type="NCBI Taxonomy" id="2650471"/>
    <lineage>
        <taxon>Bacteria</taxon>
        <taxon>Pseudomonadati</taxon>
        <taxon>Planctomycetota</taxon>
        <taxon>Planctomycetia</taxon>
        <taxon>Pirellulales</taxon>
        <taxon>Lacipirellulaceae</taxon>
        <taxon>Lacipirellula</taxon>
    </lineage>
</organism>
<dbReference type="AlphaFoldDB" id="A0A5K7X302"/>
<feature type="chain" id="PRO_5025058736" evidence="1">
    <location>
        <begin position="23"/>
        <end position="77"/>
    </location>
</feature>
<evidence type="ECO:0000313" key="2">
    <source>
        <dbReference type="EMBL" id="BBO30850.1"/>
    </source>
</evidence>
<evidence type="ECO:0000256" key="1">
    <source>
        <dbReference type="SAM" id="SignalP"/>
    </source>
</evidence>
<keyword evidence="1" id="KW-0732">Signal</keyword>
<dbReference type="RefSeq" id="WP_152097104.1">
    <property type="nucleotide sequence ID" value="NZ_AP021861.1"/>
</dbReference>
<dbReference type="PROSITE" id="PS51257">
    <property type="entry name" value="PROKAR_LIPOPROTEIN"/>
    <property type="match status" value="1"/>
</dbReference>
<dbReference type="KEGG" id="lpav:PLANPX_0462"/>
<reference evidence="3" key="1">
    <citation type="submission" date="2019-10" db="EMBL/GenBank/DDBJ databases">
        <title>Lacipirellula parvula gen. nov., sp. nov., representing a lineage of planctomycetes widespread in freshwater anoxic habitats, and description of the family Lacipirellulaceae.</title>
        <authorList>
            <person name="Dedysh S.N."/>
            <person name="Kulichevskaya I.S."/>
            <person name="Beletsky A.V."/>
            <person name="Rakitin A.L."/>
            <person name="Mardanov A.V."/>
            <person name="Ivanova A.A."/>
            <person name="Saltykova V.X."/>
            <person name="Rijpstra W.I.C."/>
            <person name="Sinninghe Damste J.S."/>
            <person name="Ravin N.V."/>
        </authorList>
    </citation>
    <scope>NUCLEOTIDE SEQUENCE [LARGE SCALE GENOMIC DNA]</scope>
    <source>
        <strain evidence="3">PX69</strain>
    </source>
</reference>
<accession>A0A5K7X302</accession>
<protein>
    <submittedName>
        <fullName evidence="2">Uncharacterized protein</fullName>
    </submittedName>
</protein>
<dbReference type="EMBL" id="AP021861">
    <property type="protein sequence ID" value="BBO30850.1"/>
    <property type="molecule type" value="Genomic_DNA"/>
</dbReference>
<proteinExistence type="predicted"/>
<sequence>MRRRLAPTCRALLFLVAATALAGCQSGITAAHRMIEGQAIERTLDYPEAPLSQRFDMPVEQPAQKKALTANHANLRE</sequence>
<dbReference type="Proteomes" id="UP000326837">
    <property type="component" value="Chromosome"/>
</dbReference>
<evidence type="ECO:0000313" key="3">
    <source>
        <dbReference type="Proteomes" id="UP000326837"/>
    </source>
</evidence>
<gene>
    <name evidence="2" type="ORF">PLANPX_0462</name>
</gene>
<feature type="signal peptide" evidence="1">
    <location>
        <begin position="1"/>
        <end position="22"/>
    </location>
</feature>
<name>A0A5K7X302_9BACT</name>
<keyword evidence="3" id="KW-1185">Reference proteome</keyword>